<dbReference type="SUPFAM" id="SSF55298">
    <property type="entry name" value="YjgF-like"/>
    <property type="match status" value="1"/>
</dbReference>
<dbReference type="InterPro" id="IPR035959">
    <property type="entry name" value="RutC-like_sf"/>
</dbReference>
<dbReference type="PANTHER" id="PTHR11803">
    <property type="entry name" value="2-IMINOBUTANOATE/2-IMINOPROPANOATE DEAMINASE RIDA"/>
    <property type="match status" value="1"/>
</dbReference>
<name>A0ABV8TYT5_9ACTN</name>
<dbReference type="InterPro" id="IPR006175">
    <property type="entry name" value="YjgF/YER057c/UK114"/>
</dbReference>
<sequence>MSLEHINPDSMHTNPAYSQAIKVTGPHATVYVGGQNGVDSDGSLVGDDLAAQAEQAVSNVVACLEEAGARREDTVKLDIHLVEGADVQTAFAGAQKAWGDHPTTVTVVKVAGLGVPGALVEVGAIAAIGAARRPDLG</sequence>
<gene>
    <name evidence="2" type="ORF">ACFPET_10000</name>
</gene>
<accession>A0ABV8TYT5</accession>
<dbReference type="Gene3D" id="3.30.1330.40">
    <property type="entry name" value="RutC-like"/>
    <property type="match status" value="1"/>
</dbReference>
<comment type="caution">
    <text evidence="2">The sequence shown here is derived from an EMBL/GenBank/DDBJ whole genome shotgun (WGS) entry which is preliminary data.</text>
</comment>
<dbReference type="GO" id="GO:0016787">
    <property type="term" value="F:hydrolase activity"/>
    <property type="evidence" value="ECO:0007669"/>
    <property type="project" value="UniProtKB-KW"/>
</dbReference>
<dbReference type="RefSeq" id="WP_380620469.1">
    <property type="nucleotide sequence ID" value="NZ_JBHSDK010000013.1"/>
</dbReference>
<dbReference type="EMBL" id="JBHSDK010000013">
    <property type="protein sequence ID" value="MFC4335531.1"/>
    <property type="molecule type" value="Genomic_DNA"/>
</dbReference>
<evidence type="ECO:0000256" key="1">
    <source>
        <dbReference type="ARBA" id="ARBA00010552"/>
    </source>
</evidence>
<organism evidence="2 3">
    <name type="scientific">Salininema proteolyticum</name>
    <dbReference type="NCBI Taxonomy" id="1607685"/>
    <lineage>
        <taxon>Bacteria</taxon>
        <taxon>Bacillati</taxon>
        <taxon>Actinomycetota</taxon>
        <taxon>Actinomycetes</taxon>
        <taxon>Glycomycetales</taxon>
        <taxon>Glycomycetaceae</taxon>
        <taxon>Salininema</taxon>
    </lineage>
</organism>
<dbReference type="CDD" id="cd00448">
    <property type="entry name" value="YjgF_YER057c_UK114_family"/>
    <property type="match status" value="1"/>
</dbReference>
<dbReference type="EC" id="3.5.-.-" evidence="2"/>
<proteinExistence type="inferred from homology"/>
<evidence type="ECO:0000313" key="2">
    <source>
        <dbReference type="EMBL" id="MFC4335531.1"/>
    </source>
</evidence>
<dbReference type="PANTHER" id="PTHR11803:SF58">
    <property type="entry name" value="PROTEIN HMF1-RELATED"/>
    <property type="match status" value="1"/>
</dbReference>
<keyword evidence="2" id="KW-0378">Hydrolase</keyword>
<comment type="similarity">
    <text evidence="1">Belongs to the RutC family.</text>
</comment>
<dbReference type="Proteomes" id="UP001595823">
    <property type="component" value="Unassembled WGS sequence"/>
</dbReference>
<evidence type="ECO:0000313" key="3">
    <source>
        <dbReference type="Proteomes" id="UP001595823"/>
    </source>
</evidence>
<protein>
    <submittedName>
        <fullName evidence="2">RidA family protein</fullName>
        <ecNumber evidence="2">3.5.-.-</ecNumber>
    </submittedName>
</protein>
<reference evidence="3" key="1">
    <citation type="journal article" date="2019" name="Int. J. Syst. Evol. Microbiol.">
        <title>The Global Catalogue of Microorganisms (GCM) 10K type strain sequencing project: providing services to taxonomists for standard genome sequencing and annotation.</title>
        <authorList>
            <consortium name="The Broad Institute Genomics Platform"/>
            <consortium name="The Broad Institute Genome Sequencing Center for Infectious Disease"/>
            <person name="Wu L."/>
            <person name="Ma J."/>
        </authorList>
    </citation>
    <scope>NUCLEOTIDE SEQUENCE [LARGE SCALE GENOMIC DNA]</scope>
    <source>
        <strain evidence="3">IBRC-M 10908</strain>
    </source>
</reference>
<keyword evidence="3" id="KW-1185">Reference proteome</keyword>
<dbReference type="Pfam" id="PF01042">
    <property type="entry name" value="Ribonuc_L-PSP"/>
    <property type="match status" value="1"/>
</dbReference>